<reference evidence="2" key="1">
    <citation type="submission" date="2016-10" db="EMBL/GenBank/DDBJ databases">
        <authorList>
            <person name="Varghese N."/>
            <person name="Submissions S."/>
        </authorList>
    </citation>
    <scope>NUCLEOTIDE SEQUENCE [LARGE SCALE GENOMIC DNA]</scope>
    <source>
        <strain evidence="2">CGMCC 1.10783</strain>
    </source>
</reference>
<organism evidence="1 2">
    <name type="scientific">Arthrobacter cupressi</name>
    <dbReference type="NCBI Taxonomy" id="1045773"/>
    <lineage>
        <taxon>Bacteria</taxon>
        <taxon>Bacillati</taxon>
        <taxon>Actinomycetota</taxon>
        <taxon>Actinomycetes</taxon>
        <taxon>Micrococcales</taxon>
        <taxon>Micrococcaceae</taxon>
        <taxon>Arthrobacter</taxon>
    </lineage>
</organism>
<dbReference type="RefSeq" id="WP_074588266.1">
    <property type="nucleotide sequence ID" value="NZ_FNEI01000005.1"/>
</dbReference>
<protein>
    <recommendedName>
        <fullName evidence="3">Integral membrane protein</fullName>
    </recommendedName>
</protein>
<accession>A0A1G8PAG5</accession>
<dbReference type="OrthoDB" id="4964714at2"/>
<dbReference type="Proteomes" id="UP000182130">
    <property type="component" value="Unassembled WGS sequence"/>
</dbReference>
<dbReference type="AlphaFoldDB" id="A0A1G8PAG5"/>
<evidence type="ECO:0000313" key="2">
    <source>
        <dbReference type="Proteomes" id="UP000182130"/>
    </source>
</evidence>
<gene>
    <name evidence="1" type="ORF">SAMN05216555_105110</name>
</gene>
<dbReference type="EMBL" id="FNEI01000005">
    <property type="protein sequence ID" value="SDI89326.1"/>
    <property type="molecule type" value="Genomic_DNA"/>
</dbReference>
<proteinExistence type="predicted"/>
<sequence>MLSLVIVALVTVAAGFIVWANDRRHSKYGITLPAGVALAVGMLSWIVFILLGFGYQPGLTWIPWVLPMVLGTAAAIAVVVYLGRIRTARDTTKLTAALRL</sequence>
<name>A0A1G8PAG5_9MICC</name>
<evidence type="ECO:0000313" key="1">
    <source>
        <dbReference type="EMBL" id="SDI89326.1"/>
    </source>
</evidence>
<evidence type="ECO:0008006" key="3">
    <source>
        <dbReference type="Google" id="ProtNLM"/>
    </source>
</evidence>
<keyword evidence="2" id="KW-1185">Reference proteome</keyword>
<dbReference type="STRING" id="1045773.SAMN05216555_105110"/>